<reference evidence="3 4" key="1">
    <citation type="submission" date="2019-07" db="EMBL/GenBank/DDBJ databases">
        <title>Whole genome shotgun sequence of Cyclobacterium qasimii NBRC 106168.</title>
        <authorList>
            <person name="Hosoyama A."/>
            <person name="Uohara A."/>
            <person name="Ohji S."/>
            <person name="Ichikawa N."/>
        </authorList>
    </citation>
    <scope>NUCLEOTIDE SEQUENCE [LARGE SCALE GENOMIC DNA]</scope>
    <source>
        <strain evidence="3 4">NBRC 106168</strain>
    </source>
</reference>
<dbReference type="RefSeq" id="WP_020888527.1">
    <property type="nucleotide sequence ID" value="NZ_BJYV01000010.1"/>
</dbReference>
<proteinExistence type="predicted"/>
<keyword evidence="1" id="KW-0812">Transmembrane</keyword>
<feature type="transmembrane region" description="Helical" evidence="1">
    <location>
        <begin position="187"/>
        <end position="204"/>
    </location>
</feature>
<dbReference type="Proteomes" id="UP000321301">
    <property type="component" value="Unassembled WGS sequence"/>
</dbReference>
<dbReference type="EMBL" id="BJYV01000010">
    <property type="protein sequence ID" value="GEO21876.1"/>
    <property type="molecule type" value="Genomic_DNA"/>
</dbReference>
<evidence type="ECO:0000256" key="2">
    <source>
        <dbReference type="SAM" id="SignalP"/>
    </source>
</evidence>
<sequence length="213" mass="23806">MIRYILSLLLLTWAGIAQAHQPAISSIILAEKADHSWILQIRSPLTSFEYVVKQKYGESSFATAEAFQELVVDYLKENISIRFNGAENLVLQKGTVQLGHETNVFFQVEGVPEIVESIAVNNPSFAGINRNQSIFMVLKEGMTNNQFILNNENQHSADLQLEGSGFVSQESNLTFGLFQQSIIPSGYKLWISGIVLVLLAGFYLKQKRLLPVN</sequence>
<keyword evidence="4" id="KW-1185">Reference proteome</keyword>
<evidence type="ECO:0000313" key="4">
    <source>
        <dbReference type="Proteomes" id="UP000321301"/>
    </source>
</evidence>
<feature type="chain" id="PRO_5021773205" evidence="2">
    <location>
        <begin position="20"/>
        <end position="213"/>
    </location>
</feature>
<evidence type="ECO:0000313" key="3">
    <source>
        <dbReference type="EMBL" id="GEO21876.1"/>
    </source>
</evidence>
<organism evidence="3 4">
    <name type="scientific">Cyclobacterium qasimii</name>
    <dbReference type="NCBI Taxonomy" id="1350429"/>
    <lineage>
        <taxon>Bacteria</taxon>
        <taxon>Pseudomonadati</taxon>
        <taxon>Bacteroidota</taxon>
        <taxon>Cytophagia</taxon>
        <taxon>Cytophagales</taxon>
        <taxon>Cyclobacteriaceae</taxon>
        <taxon>Cyclobacterium</taxon>
    </lineage>
</organism>
<keyword evidence="1" id="KW-1133">Transmembrane helix</keyword>
<comment type="caution">
    <text evidence="3">The sequence shown here is derived from an EMBL/GenBank/DDBJ whole genome shotgun (WGS) entry which is preliminary data.</text>
</comment>
<keyword evidence="1" id="KW-0472">Membrane</keyword>
<accession>A0A512CCE6</accession>
<feature type="signal peptide" evidence="2">
    <location>
        <begin position="1"/>
        <end position="19"/>
    </location>
</feature>
<gene>
    <name evidence="3" type="ORF">CQA01_24100</name>
</gene>
<keyword evidence="2" id="KW-0732">Signal</keyword>
<dbReference type="AlphaFoldDB" id="A0A512CCE6"/>
<evidence type="ECO:0000256" key="1">
    <source>
        <dbReference type="SAM" id="Phobius"/>
    </source>
</evidence>
<protein>
    <submittedName>
        <fullName evidence="3">Uncharacterized protein</fullName>
    </submittedName>
</protein>
<name>A0A512CCE6_9BACT</name>